<dbReference type="EMBL" id="VXBR01006960">
    <property type="protein sequence ID" value="NXO26950.1"/>
    <property type="molecule type" value="Genomic_DNA"/>
</dbReference>
<name>A0A7L1QSM0_9PASS</name>
<comment type="caution">
    <text evidence="1">The sequence shown here is derived from an EMBL/GenBank/DDBJ whole genome shotgun (WGS) entry which is preliminary data.</text>
</comment>
<keyword evidence="2" id="KW-1185">Reference proteome</keyword>
<evidence type="ECO:0000313" key="2">
    <source>
        <dbReference type="Proteomes" id="UP000546986"/>
    </source>
</evidence>
<accession>A0A7L1QSM0</accession>
<organism evidence="1 2">
    <name type="scientific">Cisticola juncidis</name>
    <dbReference type="NCBI Taxonomy" id="52622"/>
    <lineage>
        <taxon>Eukaryota</taxon>
        <taxon>Metazoa</taxon>
        <taxon>Chordata</taxon>
        <taxon>Craniata</taxon>
        <taxon>Vertebrata</taxon>
        <taxon>Euteleostomi</taxon>
        <taxon>Archelosauria</taxon>
        <taxon>Archosauria</taxon>
        <taxon>Dinosauria</taxon>
        <taxon>Saurischia</taxon>
        <taxon>Theropoda</taxon>
        <taxon>Coelurosauria</taxon>
        <taxon>Aves</taxon>
        <taxon>Neognathae</taxon>
        <taxon>Neoaves</taxon>
        <taxon>Telluraves</taxon>
        <taxon>Australaves</taxon>
        <taxon>Passeriformes</taxon>
        <taxon>Sylvioidea</taxon>
        <taxon>Cisticolidae</taxon>
        <taxon>Cisticola</taxon>
    </lineage>
</organism>
<evidence type="ECO:0000313" key="1">
    <source>
        <dbReference type="EMBL" id="NXO26950.1"/>
    </source>
</evidence>
<sequence length="88" mass="10386">HEGYNLHQYTERGINPFWGIREISKYWEYPFDTQNLFWKAPRHLFWICRERAYTYLPGDGTGSCTIGAIKPAFFLLPKNFENSLGVPL</sequence>
<dbReference type="AlphaFoldDB" id="A0A7L1QSM0"/>
<reference evidence="1 2" key="1">
    <citation type="submission" date="2019-09" db="EMBL/GenBank/DDBJ databases">
        <title>Bird 10,000 Genomes (B10K) Project - Family phase.</title>
        <authorList>
            <person name="Zhang G."/>
        </authorList>
    </citation>
    <scope>NUCLEOTIDE SEQUENCE [LARGE SCALE GENOMIC DNA]</scope>
    <source>
        <strain evidence="1">B10K-DU-002-30</strain>
        <tissue evidence="1">Muscle</tissue>
    </source>
</reference>
<feature type="non-terminal residue" evidence="1">
    <location>
        <position position="1"/>
    </location>
</feature>
<dbReference type="Proteomes" id="UP000546986">
    <property type="component" value="Unassembled WGS sequence"/>
</dbReference>
<protein>
    <submittedName>
        <fullName evidence="1">ENR1 protein</fullName>
    </submittedName>
</protein>
<feature type="non-terminal residue" evidence="1">
    <location>
        <position position="88"/>
    </location>
</feature>
<proteinExistence type="predicted"/>
<gene>
    <name evidence="1" type="primary">Erv31_7</name>
    <name evidence="1" type="ORF">CISJUN_R14663</name>
</gene>